<organism evidence="2 3">
    <name type="scientific">Tagetes erecta</name>
    <name type="common">African marigold</name>
    <dbReference type="NCBI Taxonomy" id="13708"/>
    <lineage>
        <taxon>Eukaryota</taxon>
        <taxon>Viridiplantae</taxon>
        <taxon>Streptophyta</taxon>
        <taxon>Embryophyta</taxon>
        <taxon>Tracheophyta</taxon>
        <taxon>Spermatophyta</taxon>
        <taxon>Magnoliopsida</taxon>
        <taxon>eudicotyledons</taxon>
        <taxon>Gunneridae</taxon>
        <taxon>Pentapetalae</taxon>
        <taxon>asterids</taxon>
        <taxon>campanulids</taxon>
        <taxon>Asterales</taxon>
        <taxon>Asteraceae</taxon>
        <taxon>Asteroideae</taxon>
        <taxon>Heliantheae alliance</taxon>
        <taxon>Tageteae</taxon>
        <taxon>Tagetes</taxon>
    </lineage>
</organism>
<comment type="caution">
    <text evidence="2">The sequence shown here is derived from an EMBL/GenBank/DDBJ whole genome shotgun (WGS) entry which is preliminary data.</text>
</comment>
<name>A0AAD8NV75_TARER</name>
<keyword evidence="1" id="KW-0472">Membrane</keyword>
<evidence type="ECO:0000256" key="1">
    <source>
        <dbReference type="SAM" id="Phobius"/>
    </source>
</evidence>
<feature type="transmembrane region" description="Helical" evidence="1">
    <location>
        <begin position="41"/>
        <end position="62"/>
    </location>
</feature>
<keyword evidence="1" id="KW-1133">Transmembrane helix</keyword>
<dbReference type="EMBL" id="JAUHHV010000006">
    <property type="protein sequence ID" value="KAK1422011.1"/>
    <property type="molecule type" value="Genomic_DNA"/>
</dbReference>
<evidence type="ECO:0000313" key="3">
    <source>
        <dbReference type="Proteomes" id="UP001229421"/>
    </source>
</evidence>
<protein>
    <submittedName>
        <fullName evidence="2">Uncharacterized protein</fullName>
    </submittedName>
</protein>
<accession>A0AAD8NV75</accession>
<evidence type="ECO:0000313" key="2">
    <source>
        <dbReference type="EMBL" id="KAK1422011.1"/>
    </source>
</evidence>
<reference evidence="2" key="1">
    <citation type="journal article" date="2023" name="bioRxiv">
        <title>Improved chromosome-level genome assembly for marigold (Tagetes erecta).</title>
        <authorList>
            <person name="Jiang F."/>
            <person name="Yuan L."/>
            <person name="Wang S."/>
            <person name="Wang H."/>
            <person name="Xu D."/>
            <person name="Wang A."/>
            <person name="Fan W."/>
        </authorList>
    </citation>
    <scope>NUCLEOTIDE SEQUENCE</scope>
    <source>
        <strain evidence="2">WSJ</strain>
        <tissue evidence="2">Leaf</tissue>
    </source>
</reference>
<sequence length="71" mass="7856">MNKKRSSEHLSSLVCIHVSLLDDMCSCLVISAGVGVVGHLWVSQVVANLGFYAPFFLLSVFCSPEMKVWRL</sequence>
<gene>
    <name evidence="2" type="ORF">QVD17_24842</name>
</gene>
<keyword evidence="3" id="KW-1185">Reference proteome</keyword>
<keyword evidence="1" id="KW-0812">Transmembrane</keyword>
<proteinExistence type="predicted"/>
<dbReference type="Proteomes" id="UP001229421">
    <property type="component" value="Unassembled WGS sequence"/>
</dbReference>
<dbReference type="AlphaFoldDB" id="A0AAD8NV75"/>